<dbReference type="GO" id="GO:0071972">
    <property type="term" value="F:peptidoglycan L,D-transpeptidase activity"/>
    <property type="evidence" value="ECO:0007669"/>
    <property type="project" value="TreeGrafter"/>
</dbReference>
<dbReference type="Gene3D" id="3.90.1310.10">
    <property type="entry name" value="Penicillin-binding protein 2a (Domain 2)"/>
    <property type="match status" value="1"/>
</dbReference>
<evidence type="ECO:0000256" key="13">
    <source>
        <dbReference type="ARBA" id="ARBA00023316"/>
    </source>
</evidence>
<evidence type="ECO:0000256" key="10">
    <source>
        <dbReference type="ARBA" id="ARBA00022984"/>
    </source>
</evidence>
<evidence type="ECO:0000256" key="9">
    <source>
        <dbReference type="ARBA" id="ARBA00022960"/>
    </source>
</evidence>
<evidence type="ECO:0000256" key="8">
    <source>
        <dbReference type="ARBA" id="ARBA00022801"/>
    </source>
</evidence>
<evidence type="ECO:0000256" key="5">
    <source>
        <dbReference type="ARBA" id="ARBA00022645"/>
    </source>
</evidence>
<evidence type="ECO:0000256" key="4">
    <source>
        <dbReference type="ARBA" id="ARBA00022519"/>
    </source>
</evidence>
<keyword evidence="7 14" id="KW-0812">Transmembrane</keyword>
<comment type="subcellular location">
    <subcellularLocation>
        <location evidence="2">Cell membrane</location>
    </subcellularLocation>
    <subcellularLocation>
        <location evidence="1">Membrane</location>
        <topology evidence="1">Single-pass membrane protein</topology>
    </subcellularLocation>
</comment>
<dbReference type="FunFam" id="3.40.710.10:FF:000024">
    <property type="entry name" value="Penicillin-binding protein 2"/>
    <property type="match status" value="1"/>
</dbReference>
<keyword evidence="13" id="KW-0961">Cell wall biogenesis/degradation</keyword>
<dbReference type="SUPFAM" id="SSF56601">
    <property type="entry name" value="beta-lactamase/transpeptidase-like"/>
    <property type="match status" value="1"/>
</dbReference>
<dbReference type="GO" id="GO:0009002">
    <property type="term" value="F:serine-type D-Ala-D-Ala carboxypeptidase activity"/>
    <property type="evidence" value="ECO:0007669"/>
    <property type="project" value="InterPro"/>
</dbReference>
<reference evidence="17 18" key="1">
    <citation type="journal article" date="2017" name="ISME J.">
        <title>Energy and carbon metabolisms in a deep terrestrial subsurface fluid microbial community.</title>
        <authorList>
            <person name="Momper L."/>
            <person name="Jungbluth S.P."/>
            <person name="Lee M.D."/>
            <person name="Amend J.P."/>
        </authorList>
    </citation>
    <scope>NUCLEOTIDE SEQUENCE [LARGE SCALE GENOMIC DNA]</scope>
    <source>
        <strain evidence="17">SURF_26</strain>
    </source>
</reference>
<dbReference type="InterPro" id="IPR036138">
    <property type="entry name" value="PBP_dimer_sf"/>
</dbReference>
<evidence type="ECO:0000313" key="18">
    <source>
        <dbReference type="Proteomes" id="UP000266426"/>
    </source>
</evidence>
<dbReference type="InterPro" id="IPR005311">
    <property type="entry name" value="PBP_dimer"/>
</dbReference>
<keyword evidence="8" id="KW-0378">Hydrolase</keyword>
<dbReference type="InterPro" id="IPR012338">
    <property type="entry name" value="Beta-lactam/transpept-like"/>
</dbReference>
<evidence type="ECO:0000256" key="2">
    <source>
        <dbReference type="ARBA" id="ARBA00004236"/>
    </source>
</evidence>
<keyword evidence="6" id="KW-0645">Protease</keyword>
<evidence type="ECO:0000256" key="12">
    <source>
        <dbReference type="ARBA" id="ARBA00023136"/>
    </source>
</evidence>
<dbReference type="Proteomes" id="UP000266426">
    <property type="component" value="Unassembled WGS sequence"/>
</dbReference>
<keyword evidence="12 14" id="KW-0472">Membrane</keyword>
<keyword evidence="10" id="KW-0573">Peptidoglycan synthesis</keyword>
<dbReference type="GO" id="GO:0071555">
    <property type="term" value="P:cell wall organization"/>
    <property type="evidence" value="ECO:0007669"/>
    <property type="project" value="UniProtKB-KW"/>
</dbReference>
<evidence type="ECO:0000256" key="3">
    <source>
        <dbReference type="ARBA" id="ARBA00022475"/>
    </source>
</evidence>
<sequence>MVRNKRVEEYFSGQFEGRIKFIVFLIICVFGFLLYNFWRVQLLNGEWYSELARNNRVRKVVIPAPRGSVYDAKGIILADNRPSYDVEVVVEDIPSDKKEDIANRLSKILDMPETAILQTIKLSRRVPYVQEKVKRDVTMEQVTQIEEIRDYLPGITIRPVPVRDYRFGNHAAHILGYIGKLTAREYELLKGDGYYIQDSIGKMGIERTMEEFLKGEHGGMQVQVDSKGYTDEILGIREPNPGNNVYLTIDHYLQNHIEGLMKDNDGAAVVINPKNGDVLAMASFPDFDPNIFIRQTSKEDLKHIFSGEKNVLMNKAIRGGYPPGSTFKMLIAIAALEDGGLTVGDKYFCNGSFDFGQFIFHCWFRGGHGSVNISEALRYSCNVFFYNLGHKILGVHDIHEWSHNFGFGEKTGLLLDGEIAGINPSNEWKKQRFGEPWYPGDTINLCIGQGYMLVTPLQLAMYVAALANGGTLYRPRLVDKIVSNSGRILKTFPIEKHRQIDMSEDTWRIIYHAMEEVVQHRYGTGMKARVEGIPVAGKTGTIQLGTPENRRHHAWFVGFAPSDDPQIAVVVLMEDARSGGTDAAPIASKIIEFYLSNGQTEDSL</sequence>
<dbReference type="InterPro" id="IPR001460">
    <property type="entry name" value="PCN-bd_Tpept"/>
</dbReference>
<dbReference type="PANTHER" id="PTHR30627">
    <property type="entry name" value="PEPTIDOGLYCAN D,D-TRANSPEPTIDASE"/>
    <property type="match status" value="1"/>
</dbReference>
<dbReference type="GO" id="GO:0008360">
    <property type="term" value="P:regulation of cell shape"/>
    <property type="evidence" value="ECO:0007669"/>
    <property type="project" value="UniProtKB-KW"/>
</dbReference>
<keyword evidence="9" id="KW-0133">Cell shape</keyword>
<feature type="domain" description="Penicillin-binding protein transpeptidase" evidence="15">
    <location>
        <begin position="266"/>
        <end position="592"/>
    </location>
</feature>
<dbReference type="GO" id="GO:0005886">
    <property type="term" value="C:plasma membrane"/>
    <property type="evidence" value="ECO:0007669"/>
    <property type="project" value="UniProtKB-SubCell"/>
</dbReference>
<dbReference type="PANTHER" id="PTHR30627:SF2">
    <property type="entry name" value="PEPTIDOGLYCAN D,D-TRANSPEPTIDASE MRDA"/>
    <property type="match status" value="1"/>
</dbReference>
<dbReference type="GO" id="GO:0006508">
    <property type="term" value="P:proteolysis"/>
    <property type="evidence" value="ECO:0007669"/>
    <property type="project" value="UniProtKB-KW"/>
</dbReference>
<dbReference type="EMBL" id="QZJZ01000079">
    <property type="protein sequence ID" value="RJP57496.1"/>
    <property type="molecule type" value="Genomic_DNA"/>
</dbReference>
<keyword evidence="11 14" id="KW-1133">Transmembrane helix</keyword>
<keyword evidence="3" id="KW-1003">Cell membrane</keyword>
<keyword evidence="4" id="KW-0997">Cell inner membrane</keyword>
<keyword evidence="5" id="KW-0121">Carboxypeptidase</keyword>
<proteinExistence type="predicted"/>
<gene>
    <name evidence="17" type="primary">mrdA</name>
    <name evidence="17" type="ORF">C4541_10040</name>
</gene>
<dbReference type="SUPFAM" id="SSF56519">
    <property type="entry name" value="Penicillin binding protein dimerisation domain"/>
    <property type="match status" value="1"/>
</dbReference>
<dbReference type="GO" id="GO:0008658">
    <property type="term" value="F:penicillin binding"/>
    <property type="evidence" value="ECO:0007669"/>
    <property type="project" value="InterPro"/>
</dbReference>
<dbReference type="NCBIfam" id="TIGR03423">
    <property type="entry name" value="pbp2_mrdA"/>
    <property type="match status" value="1"/>
</dbReference>
<feature type="domain" description="Penicillin-binding protein dimerisation" evidence="16">
    <location>
        <begin position="62"/>
        <end position="229"/>
    </location>
</feature>
<evidence type="ECO:0000313" key="17">
    <source>
        <dbReference type="EMBL" id="RJP57496.1"/>
    </source>
</evidence>
<dbReference type="Pfam" id="PF03717">
    <property type="entry name" value="PBP_dimer"/>
    <property type="match status" value="1"/>
</dbReference>
<evidence type="ECO:0000256" key="1">
    <source>
        <dbReference type="ARBA" id="ARBA00004167"/>
    </source>
</evidence>
<dbReference type="Gene3D" id="3.40.710.10">
    <property type="entry name" value="DD-peptidase/beta-lactamase superfamily"/>
    <property type="match status" value="1"/>
</dbReference>
<comment type="caution">
    <text evidence="17">The sequence shown here is derived from an EMBL/GenBank/DDBJ whole genome shotgun (WGS) entry which is preliminary data.</text>
</comment>
<evidence type="ECO:0000256" key="14">
    <source>
        <dbReference type="SAM" id="Phobius"/>
    </source>
</evidence>
<evidence type="ECO:0000259" key="15">
    <source>
        <dbReference type="Pfam" id="PF00905"/>
    </source>
</evidence>
<evidence type="ECO:0000256" key="6">
    <source>
        <dbReference type="ARBA" id="ARBA00022670"/>
    </source>
</evidence>
<organism evidence="17 18">
    <name type="scientific">Candidatus Auribacter fodinae</name>
    <dbReference type="NCBI Taxonomy" id="2093366"/>
    <lineage>
        <taxon>Bacteria</taxon>
        <taxon>Pseudomonadati</taxon>
        <taxon>Candidatus Auribacterota</taxon>
        <taxon>Candidatus Auribacteria</taxon>
        <taxon>Candidatus Auribacterales</taxon>
        <taxon>Candidatus Auribacteraceae</taxon>
        <taxon>Candidatus Auribacter</taxon>
    </lineage>
</organism>
<dbReference type="AlphaFoldDB" id="A0A3A4QZE3"/>
<accession>A0A3A4QZE3</accession>
<name>A0A3A4QZE3_9BACT</name>
<dbReference type="GO" id="GO:0009252">
    <property type="term" value="P:peptidoglycan biosynthetic process"/>
    <property type="evidence" value="ECO:0007669"/>
    <property type="project" value="UniProtKB-KW"/>
</dbReference>
<dbReference type="Pfam" id="PF00905">
    <property type="entry name" value="Transpeptidase"/>
    <property type="match status" value="1"/>
</dbReference>
<evidence type="ECO:0000259" key="16">
    <source>
        <dbReference type="Pfam" id="PF03717"/>
    </source>
</evidence>
<feature type="transmembrane region" description="Helical" evidence="14">
    <location>
        <begin position="21"/>
        <end position="38"/>
    </location>
</feature>
<protein>
    <submittedName>
        <fullName evidence="17">Penicillin-binding protein 2</fullName>
    </submittedName>
</protein>
<dbReference type="InterPro" id="IPR050515">
    <property type="entry name" value="Beta-lactam/transpept"/>
</dbReference>
<evidence type="ECO:0000256" key="11">
    <source>
        <dbReference type="ARBA" id="ARBA00022989"/>
    </source>
</evidence>
<dbReference type="InterPro" id="IPR017790">
    <property type="entry name" value="Penicillin-binding_protein_2"/>
</dbReference>
<evidence type="ECO:0000256" key="7">
    <source>
        <dbReference type="ARBA" id="ARBA00022692"/>
    </source>
</evidence>